<sequence>MNASYRKKFKRRHTRFLTSCIGHASRPHPACGQEKREPGSNPIVMRDSRLPPSPSRNSTPETLQGSGNCKAAVNNNVVSIPPNYPPATSTRPATHTKQRKACISAFLSWRCALFSSPSRSCAHR</sequence>
<gene>
    <name evidence="2" type="ORF">BMIN_1640</name>
</gene>
<evidence type="ECO:0000256" key="1">
    <source>
        <dbReference type="SAM" id="MobiDB-lite"/>
    </source>
</evidence>
<organism evidence="2 3">
    <name type="scientific">Bifidobacterium minimum</name>
    <dbReference type="NCBI Taxonomy" id="1693"/>
    <lineage>
        <taxon>Bacteria</taxon>
        <taxon>Bacillati</taxon>
        <taxon>Actinomycetota</taxon>
        <taxon>Actinomycetes</taxon>
        <taxon>Bifidobacteriales</taxon>
        <taxon>Bifidobacteriaceae</taxon>
        <taxon>Bifidobacterium</taxon>
    </lineage>
</organism>
<reference evidence="2 3" key="1">
    <citation type="submission" date="2014-03" db="EMBL/GenBank/DDBJ databases">
        <title>Genomics of Bifidobacteria.</title>
        <authorList>
            <person name="Ventura M."/>
            <person name="Milani C."/>
            <person name="Lugli G.A."/>
        </authorList>
    </citation>
    <scope>NUCLEOTIDE SEQUENCE [LARGE SCALE GENOMIC DNA]</scope>
    <source>
        <strain evidence="2 3">LMG 11592</strain>
    </source>
</reference>
<comment type="caution">
    <text evidence="2">The sequence shown here is derived from an EMBL/GenBank/DDBJ whole genome shotgun (WGS) entry which is preliminary data.</text>
</comment>
<dbReference type="AlphaFoldDB" id="A0A087BJF3"/>
<feature type="compositionally biased region" description="Polar residues" evidence="1">
    <location>
        <begin position="55"/>
        <end position="69"/>
    </location>
</feature>
<protein>
    <submittedName>
        <fullName evidence="2">Uncharacterized protein</fullName>
    </submittedName>
</protein>
<proteinExistence type="predicted"/>
<dbReference type="Proteomes" id="UP000029014">
    <property type="component" value="Unassembled WGS sequence"/>
</dbReference>
<dbReference type="EMBL" id="JGZD01000015">
    <property type="protein sequence ID" value="KFI71153.1"/>
    <property type="molecule type" value="Genomic_DNA"/>
</dbReference>
<feature type="region of interest" description="Disordered" evidence="1">
    <location>
        <begin position="21"/>
        <end position="69"/>
    </location>
</feature>
<evidence type="ECO:0000313" key="2">
    <source>
        <dbReference type="EMBL" id="KFI71153.1"/>
    </source>
</evidence>
<feature type="region of interest" description="Disordered" evidence="1">
    <location>
        <begin position="76"/>
        <end position="95"/>
    </location>
</feature>
<accession>A0A087BJF3</accession>
<keyword evidence="3" id="KW-1185">Reference proteome</keyword>
<name>A0A087BJF3_9BIFI</name>
<evidence type="ECO:0000313" key="3">
    <source>
        <dbReference type="Proteomes" id="UP000029014"/>
    </source>
</evidence>
<dbReference type="STRING" id="1693.BMIN_1640"/>